<dbReference type="EMBL" id="FNAP01000002">
    <property type="protein sequence ID" value="SDD91978.1"/>
    <property type="molecule type" value="Genomic_DNA"/>
</dbReference>
<evidence type="ECO:0000313" key="1">
    <source>
        <dbReference type="EMBL" id="SDD91978.1"/>
    </source>
</evidence>
<reference evidence="1 2" key="1">
    <citation type="submission" date="2016-10" db="EMBL/GenBank/DDBJ databases">
        <authorList>
            <person name="de Groot N.N."/>
        </authorList>
    </citation>
    <scope>NUCLEOTIDE SEQUENCE [LARGE SCALE GENOMIC DNA]</scope>
    <source>
        <strain evidence="1 2">ATCC 700224</strain>
    </source>
</reference>
<proteinExistence type="predicted"/>
<dbReference type="RefSeq" id="WP_143027080.1">
    <property type="nucleotide sequence ID" value="NZ_FNAP01000002.1"/>
</dbReference>
<keyword evidence="2" id="KW-1185">Reference proteome</keyword>
<evidence type="ECO:0000313" key="2">
    <source>
        <dbReference type="Proteomes" id="UP000199412"/>
    </source>
</evidence>
<gene>
    <name evidence="1" type="ORF">SAMN05421720_10274</name>
</gene>
<evidence type="ECO:0008006" key="3">
    <source>
        <dbReference type="Google" id="ProtNLM"/>
    </source>
</evidence>
<sequence>MTHMDFVIEALAPYSIGSERDGTVAVPTQCLYPSLAAVTVYVQGGPNGAIVSDAGRAIDELTACNREIPDADRFLRRFCEKTGLKAEQGKIVSPKVSATQLAAAVAFVANASASAVAYGLDHLKSKPRRDVRAELLSVLRQTFPPKRITRQRFVGTSNRPYTFDYVIHGSGDRYFLVDPVKPDPNSINSRAIAHLDLKGAGELNLTQRLVYDEEDAWQAADLNLLRMAAPLIPLSRAAVVLPSEFRLEN</sequence>
<dbReference type="OrthoDB" id="8480022at2"/>
<accession>A0A1G6YNK9</accession>
<name>A0A1G6YNK9_9PROT</name>
<protein>
    <recommendedName>
        <fullName evidence="3">DUF1828 domain-containing protein</fullName>
    </recommendedName>
</protein>
<dbReference type="Proteomes" id="UP000199412">
    <property type="component" value="Unassembled WGS sequence"/>
</dbReference>
<dbReference type="AlphaFoldDB" id="A0A1G6YNK9"/>
<organism evidence="1 2">
    <name type="scientific">Rhodospira trueperi</name>
    <dbReference type="NCBI Taxonomy" id="69960"/>
    <lineage>
        <taxon>Bacteria</taxon>
        <taxon>Pseudomonadati</taxon>
        <taxon>Pseudomonadota</taxon>
        <taxon>Alphaproteobacteria</taxon>
        <taxon>Rhodospirillales</taxon>
        <taxon>Rhodospirillaceae</taxon>
        <taxon>Rhodospira</taxon>
    </lineage>
</organism>